<reference evidence="13 14" key="1">
    <citation type="submission" date="2019-01" db="EMBL/GenBank/DDBJ databases">
        <title>A draft genome assembly of the solar-powered sea slug Elysia chlorotica.</title>
        <authorList>
            <person name="Cai H."/>
            <person name="Li Q."/>
            <person name="Fang X."/>
            <person name="Li J."/>
            <person name="Curtis N.E."/>
            <person name="Altenburger A."/>
            <person name="Shibata T."/>
            <person name="Feng M."/>
            <person name="Maeda T."/>
            <person name="Schwartz J.A."/>
            <person name="Shigenobu S."/>
            <person name="Lundholm N."/>
            <person name="Nishiyama T."/>
            <person name="Yang H."/>
            <person name="Hasebe M."/>
            <person name="Li S."/>
            <person name="Pierce S.K."/>
            <person name="Wang J."/>
        </authorList>
    </citation>
    <scope>NUCLEOTIDE SEQUENCE [LARGE SCALE GENOMIC DNA]</scope>
    <source>
        <strain evidence="13">EC2010</strain>
        <tissue evidence="13">Whole organism of an adult</tissue>
    </source>
</reference>
<protein>
    <submittedName>
        <fullName evidence="13">Uncharacterized protein</fullName>
    </submittedName>
</protein>
<evidence type="ECO:0000256" key="2">
    <source>
        <dbReference type="ARBA" id="ARBA00022448"/>
    </source>
</evidence>
<keyword evidence="4 11" id="KW-0812">Transmembrane</keyword>
<evidence type="ECO:0000256" key="4">
    <source>
        <dbReference type="ARBA" id="ARBA00022692"/>
    </source>
</evidence>
<accession>A0A3S0ZII3</accession>
<dbReference type="PANTHER" id="PTHR11690">
    <property type="entry name" value="AMILORIDE-SENSITIVE SODIUM CHANNEL-RELATED"/>
    <property type="match status" value="1"/>
</dbReference>
<evidence type="ECO:0000256" key="5">
    <source>
        <dbReference type="ARBA" id="ARBA00022989"/>
    </source>
</evidence>
<dbReference type="AlphaFoldDB" id="A0A3S0ZII3"/>
<dbReference type="STRING" id="188477.A0A3S0ZII3"/>
<sequence>MFLNTSLEEYRRQHLHGAILKLRYKDFMMMGARAVNETFRMCLWEGQDIDCSAAITRVFMEGQICFQFNGQLAGGKMVTRAGFTGGLHVVFTINIPGHTNSVNSDSGFKLILHEDPRQMHSSAATVLLAPGFIHHVSLQKHTYSFLPLPFKAFGEKHCQDPPQFLALLSNESYSVDGCVFRRIEQETSRICDCDLANCTVDQHLTCYGPTMQRLYSEPGLTEEALGCPRPCRMDDFPAQVSLSHFPSESDEVPVRALDPYLGASDVRKSYVGLRLNFKDMIVRVSEHVPEQDTKTLFGAIGGHMGLFLGSSILTLVEVVDFIFLLFYNFCVRKSRHTGKKVAEQIPPSVFTSGSSNCSGQPAIRPVIRPS</sequence>
<keyword evidence="14" id="KW-1185">Reference proteome</keyword>
<evidence type="ECO:0000313" key="14">
    <source>
        <dbReference type="Proteomes" id="UP000271974"/>
    </source>
</evidence>
<gene>
    <name evidence="13" type="ORF">EGW08_013648</name>
</gene>
<evidence type="ECO:0000256" key="1">
    <source>
        <dbReference type="ARBA" id="ARBA00004141"/>
    </source>
</evidence>
<dbReference type="GO" id="GO:0005886">
    <property type="term" value="C:plasma membrane"/>
    <property type="evidence" value="ECO:0007669"/>
    <property type="project" value="TreeGrafter"/>
</dbReference>
<comment type="similarity">
    <text evidence="11">Belongs to the amiloride-sensitive sodium channel (TC 1.A.6) family.</text>
</comment>
<evidence type="ECO:0000256" key="8">
    <source>
        <dbReference type="ARBA" id="ARBA00023136"/>
    </source>
</evidence>
<evidence type="ECO:0000313" key="13">
    <source>
        <dbReference type="EMBL" id="RUS78580.1"/>
    </source>
</evidence>
<name>A0A3S0ZII3_ELYCH</name>
<evidence type="ECO:0000256" key="11">
    <source>
        <dbReference type="RuleBase" id="RU000679"/>
    </source>
</evidence>
<keyword evidence="5 12" id="KW-1133">Transmembrane helix</keyword>
<keyword evidence="10 11" id="KW-0407">Ion channel</keyword>
<keyword evidence="8 12" id="KW-0472">Membrane</keyword>
<keyword evidence="6" id="KW-0915">Sodium</keyword>
<organism evidence="13 14">
    <name type="scientific">Elysia chlorotica</name>
    <name type="common">Eastern emerald elysia</name>
    <name type="synonym">Sea slug</name>
    <dbReference type="NCBI Taxonomy" id="188477"/>
    <lineage>
        <taxon>Eukaryota</taxon>
        <taxon>Metazoa</taxon>
        <taxon>Spiralia</taxon>
        <taxon>Lophotrochozoa</taxon>
        <taxon>Mollusca</taxon>
        <taxon>Gastropoda</taxon>
        <taxon>Heterobranchia</taxon>
        <taxon>Euthyneura</taxon>
        <taxon>Panpulmonata</taxon>
        <taxon>Sacoglossa</taxon>
        <taxon>Placobranchoidea</taxon>
        <taxon>Plakobranchidae</taxon>
        <taxon>Elysia</taxon>
    </lineage>
</organism>
<proteinExistence type="inferred from homology"/>
<dbReference type="GO" id="GO:0015280">
    <property type="term" value="F:ligand-gated sodium channel activity"/>
    <property type="evidence" value="ECO:0007669"/>
    <property type="project" value="TreeGrafter"/>
</dbReference>
<evidence type="ECO:0000256" key="6">
    <source>
        <dbReference type="ARBA" id="ARBA00023053"/>
    </source>
</evidence>
<keyword evidence="3 11" id="KW-0894">Sodium channel</keyword>
<dbReference type="InterPro" id="IPR001873">
    <property type="entry name" value="ENaC"/>
</dbReference>
<dbReference type="PRINTS" id="PR01078">
    <property type="entry name" value="AMINACHANNEL"/>
</dbReference>
<keyword evidence="2 11" id="KW-0813">Transport</keyword>
<dbReference type="PANTHER" id="PTHR11690:SF293">
    <property type="entry name" value="ACID-SENSING ION CHANNEL 1"/>
    <property type="match status" value="1"/>
</dbReference>
<comment type="caution">
    <text evidence="13">The sequence shown here is derived from an EMBL/GenBank/DDBJ whole genome shotgun (WGS) entry which is preliminary data.</text>
</comment>
<evidence type="ECO:0000256" key="10">
    <source>
        <dbReference type="ARBA" id="ARBA00023303"/>
    </source>
</evidence>
<evidence type="ECO:0000256" key="3">
    <source>
        <dbReference type="ARBA" id="ARBA00022461"/>
    </source>
</evidence>
<dbReference type="Gene3D" id="1.10.287.770">
    <property type="entry name" value="YojJ-like"/>
    <property type="match status" value="1"/>
</dbReference>
<keyword evidence="9 11" id="KW-0739">Sodium transport</keyword>
<keyword evidence="7 11" id="KW-0406">Ion transport</keyword>
<evidence type="ECO:0000256" key="12">
    <source>
        <dbReference type="SAM" id="Phobius"/>
    </source>
</evidence>
<dbReference type="Pfam" id="PF00858">
    <property type="entry name" value="ASC"/>
    <property type="match status" value="1"/>
</dbReference>
<dbReference type="Proteomes" id="UP000271974">
    <property type="component" value="Unassembled WGS sequence"/>
</dbReference>
<comment type="subcellular location">
    <subcellularLocation>
        <location evidence="1">Membrane</location>
        <topology evidence="1">Multi-pass membrane protein</topology>
    </subcellularLocation>
</comment>
<evidence type="ECO:0000256" key="9">
    <source>
        <dbReference type="ARBA" id="ARBA00023201"/>
    </source>
</evidence>
<dbReference type="EMBL" id="RQTK01000501">
    <property type="protein sequence ID" value="RUS78580.1"/>
    <property type="molecule type" value="Genomic_DNA"/>
</dbReference>
<dbReference type="OrthoDB" id="6157104at2759"/>
<evidence type="ECO:0000256" key="7">
    <source>
        <dbReference type="ARBA" id="ARBA00023065"/>
    </source>
</evidence>
<feature type="transmembrane region" description="Helical" evidence="12">
    <location>
        <begin position="304"/>
        <end position="330"/>
    </location>
</feature>